<dbReference type="EMBL" id="CP090958">
    <property type="protein sequence ID" value="WGW13920.1"/>
    <property type="molecule type" value="Genomic_DNA"/>
</dbReference>
<dbReference type="InterPro" id="IPR050086">
    <property type="entry name" value="MetN_ABC_transporter-like"/>
</dbReference>
<evidence type="ECO:0000259" key="8">
    <source>
        <dbReference type="PROSITE" id="PS50893"/>
    </source>
</evidence>
<dbReference type="Gene3D" id="3.40.50.300">
    <property type="entry name" value="P-loop containing nucleotide triphosphate hydrolases"/>
    <property type="match status" value="1"/>
</dbReference>
<dbReference type="GO" id="GO:0005524">
    <property type="term" value="F:ATP binding"/>
    <property type="evidence" value="ECO:0007669"/>
    <property type="project" value="UniProtKB-KW"/>
</dbReference>
<keyword evidence="6" id="KW-0472">Membrane</keyword>
<dbReference type="InterPro" id="IPR012693">
    <property type="entry name" value="ABC_transpr_PhnC"/>
</dbReference>
<keyword evidence="4 9" id="KW-0067">ATP-binding</keyword>
<keyword evidence="5" id="KW-1278">Translocase</keyword>
<proteinExistence type="predicted"/>
<dbReference type="RefSeq" id="WP_349640743.1">
    <property type="nucleotide sequence ID" value="NZ_CP090958.1"/>
</dbReference>
<dbReference type="PROSITE" id="PS00211">
    <property type="entry name" value="ABC_TRANSPORTER_1"/>
    <property type="match status" value="1"/>
</dbReference>
<feature type="domain" description="ABC transporter" evidence="8">
    <location>
        <begin position="28"/>
        <end position="271"/>
    </location>
</feature>
<dbReference type="PANTHER" id="PTHR43166:SF6">
    <property type="entry name" value="PHOSPHONATES IMPORT ATP-BINDING PROTEIN PHNC"/>
    <property type="match status" value="1"/>
</dbReference>
<evidence type="ECO:0000313" key="10">
    <source>
        <dbReference type="Proteomes" id="UP001209083"/>
    </source>
</evidence>
<accession>A0ABY8QY03</accession>
<dbReference type="NCBIfam" id="TIGR02315">
    <property type="entry name" value="ABC_phnC"/>
    <property type="match status" value="1"/>
</dbReference>
<gene>
    <name evidence="9" type="primary">phnC</name>
    <name evidence="9" type="ORF">LWF01_09335</name>
</gene>
<dbReference type="PROSITE" id="PS50893">
    <property type="entry name" value="ABC_TRANSPORTER_2"/>
    <property type="match status" value="1"/>
</dbReference>
<dbReference type="Proteomes" id="UP001209083">
    <property type="component" value="Chromosome"/>
</dbReference>
<name>A0ABY8QY03_9MICO</name>
<dbReference type="SMART" id="SM00382">
    <property type="entry name" value="AAA"/>
    <property type="match status" value="1"/>
</dbReference>
<evidence type="ECO:0000256" key="4">
    <source>
        <dbReference type="ARBA" id="ARBA00022840"/>
    </source>
</evidence>
<keyword evidence="2" id="KW-1003">Cell membrane</keyword>
<evidence type="ECO:0000256" key="7">
    <source>
        <dbReference type="SAM" id="MobiDB-lite"/>
    </source>
</evidence>
<evidence type="ECO:0000256" key="5">
    <source>
        <dbReference type="ARBA" id="ARBA00022967"/>
    </source>
</evidence>
<evidence type="ECO:0000256" key="1">
    <source>
        <dbReference type="ARBA" id="ARBA00022448"/>
    </source>
</evidence>
<organism evidence="9 10">
    <name type="scientific">Saxibacter everestensis</name>
    <dbReference type="NCBI Taxonomy" id="2909229"/>
    <lineage>
        <taxon>Bacteria</taxon>
        <taxon>Bacillati</taxon>
        <taxon>Actinomycetota</taxon>
        <taxon>Actinomycetes</taxon>
        <taxon>Micrococcales</taxon>
        <taxon>Brevibacteriaceae</taxon>
        <taxon>Saxibacter</taxon>
    </lineage>
</organism>
<dbReference type="InterPro" id="IPR017871">
    <property type="entry name" value="ABC_transporter-like_CS"/>
</dbReference>
<dbReference type="PANTHER" id="PTHR43166">
    <property type="entry name" value="AMINO ACID IMPORT ATP-BINDING PROTEIN"/>
    <property type="match status" value="1"/>
</dbReference>
<evidence type="ECO:0000313" key="9">
    <source>
        <dbReference type="EMBL" id="WGW13920.1"/>
    </source>
</evidence>
<keyword evidence="10" id="KW-1185">Reference proteome</keyword>
<dbReference type="Pfam" id="PF00005">
    <property type="entry name" value="ABC_tran"/>
    <property type="match status" value="1"/>
</dbReference>
<dbReference type="InterPro" id="IPR027417">
    <property type="entry name" value="P-loop_NTPase"/>
</dbReference>
<dbReference type="InterPro" id="IPR003593">
    <property type="entry name" value="AAA+_ATPase"/>
</dbReference>
<keyword evidence="3" id="KW-0547">Nucleotide-binding</keyword>
<dbReference type="SUPFAM" id="SSF52540">
    <property type="entry name" value="P-loop containing nucleoside triphosphate hydrolases"/>
    <property type="match status" value="1"/>
</dbReference>
<dbReference type="InterPro" id="IPR003439">
    <property type="entry name" value="ABC_transporter-like_ATP-bd"/>
</dbReference>
<keyword evidence="1" id="KW-0813">Transport</keyword>
<evidence type="ECO:0000256" key="3">
    <source>
        <dbReference type="ARBA" id="ARBA00022741"/>
    </source>
</evidence>
<feature type="region of interest" description="Disordered" evidence="7">
    <location>
        <begin position="1"/>
        <end position="23"/>
    </location>
</feature>
<sequence>MRELTVNQPIEPLRAPGQPPGSAADPVIDARGITKRFGDVTALQGVDLEIRRSELVILLGLSGSGKSTLLRCLNGLHGMDTGQATVLGQPVHGASGRQLRSLRTRVGFIFQQFNLVGRLSCLENVLIGALGRLRGPRYGVLSYSAAMRREALGYLDRVGLADKAFQRADTLSGGQQQRVAIARTLMQKPAVVLADEPVASLDPENAGIVMDLLFQVCLEEQLTVLCTLHQVDLALEWGQRIVGLRHGSKVLDQPTQGLTRDNVMEIYRRVAVDTAEAPA</sequence>
<protein>
    <submittedName>
        <fullName evidence="9">Phosphonate ABC transporter ATP-binding protein</fullName>
    </submittedName>
</protein>
<evidence type="ECO:0000256" key="2">
    <source>
        <dbReference type="ARBA" id="ARBA00022475"/>
    </source>
</evidence>
<reference evidence="9 10" key="1">
    <citation type="submission" date="2023-05" db="EMBL/GenBank/DDBJ databases">
        <title>Lithophilousrod everest ZFBP1038 complete genpme.</title>
        <authorList>
            <person name="Tian M."/>
        </authorList>
    </citation>
    <scope>NUCLEOTIDE SEQUENCE [LARGE SCALE GENOMIC DNA]</scope>
    <source>
        <strain evidence="9 10">ZFBP1038</strain>
    </source>
</reference>
<dbReference type="CDD" id="cd03256">
    <property type="entry name" value="ABC_PhnC_transporter"/>
    <property type="match status" value="1"/>
</dbReference>
<evidence type="ECO:0000256" key="6">
    <source>
        <dbReference type="ARBA" id="ARBA00023136"/>
    </source>
</evidence>